<dbReference type="GO" id="GO:0003677">
    <property type="term" value="F:DNA binding"/>
    <property type="evidence" value="ECO:0007669"/>
    <property type="project" value="InterPro"/>
</dbReference>
<dbReference type="Proteomes" id="UP000293874">
    <property type="component" value="Unassembled WGS sequence"/>
</dbReference>
<dbReference type="Gene3D" id="1.10.10.10">
    <property type="entry name" value="Winged helix-like DNA-binding domain superfamily/Winged helix DNA-binding domain"/>
    <property type="match status" value="1"/>
</dbReference>
<evidence type="ECO:0000313" key="7">
    <source>
        <dbReference type="EMBL" id="RZS75382.1"/>
    </source>
</evidence>
<dbReference type="RefSeq" id="WP_158644030.1">
    <property type="nucleotide sequence ID" value="NZ_CP042431.1"/>
</dbReference>
<keyword evidence="4" id="KW-0804">Transcription</keyword>
<comment type="caution">
    <text evidence="7">The sequence shown here is derived from an EMBL/GenBank/DDBJ whole genome shotgun (WGS) entry which is preliminary data.</text>
</comment>
<evidence type="ECO:0000256" key="4">
    <source>
        <dbReference type="ARBA" id="ARBA00023163"/>
    </source>
</evidence>
<keyword evidence="8" id="KW-1185">Reference proteome</keyword>
<dbReference type="PANTHER" id="PTHR43133:SF46">
    <property type="entry name" value="RNA POLYMERASE SIGMA-70 FACTOR ECF SUBFAMILY"/>
    <property type="match status" value="1"/>
</dbReference>
<dbReference type="OrthoDB" id="655312at2"/>
<evidence type="ECO:0000256" key="2">
    <source>
        <dbReference type="ARBA" id="ARBA00023015"/>
    </source>
</evidence>
<organism evidence="7 8">
    <name type="scientific">Pseudobacter ginsenosidimutans</name>
    <dbReference type="NCBI Taxonomy" id="661488"/>
    <lineage>
        <taxon>Bacteria</taxon>
        <taxon>Pseudomonadati</taxon>
        <taxon>Bacteroidota</taxon>
        <taxon>Chitinophagia</taxon>
        <taxon>Chitinophagales</taxon>
        <taxon>Chitinophagaceae</taxon>
        <taxon>Pseudobacter</taxon>
    </lineage>
</organism>
<feature type="domain" description="RNA polymerase sigma-70 region 2" evidence="5">
    <location>
        <begin position="29"/>
        <end position="94"/>
    </location>
</feature>
<dbReference type="NCBIfam" id="TIGR02985">
    <property type="entry name" value="Sig70_bacteroi1"/>
    <property type="match status" value="1"/>
</dbReference>
<dbReference type="NCBIfam" id="TIGR02937">
    <property type="entry name" value="sigma70-ECF"/>
    <property type="match status" value="1"/>
</dbReference>
<dbReference type="InterPro" id="IPR013249">
    <property type="entry name" value="RNA_pol_sigma70_r4_t2"/>
</dbReference>
<dbReference type="InterPro" id="IPR013324">
    <property type="entry name" value="RNA_pol_sigma_r3/r4-like"/>
</dbReference>
<reference evidence="7 8" key="1">
    <citation type="submission" date="2019-02" db="EMBL/GenBank/DDBJ databases">
        <title>Genomic Encyclopedia of Type Strains, Phase IV (KMG-IV): sequencing the most valuable type-strain genomes for metagenomic binning, comparative biology and taxonomic classification.</title>
        <authorList>
            <person name="Goeker M."/>
        </authorList>
    </citation>
    <scope>NUCLEOTIDE SEQUENCE [LARGE SCALE GENOMIC DNA]</scope>
    <source>
        <strain evidence="7 8">DSM 18116</strain>
    </source>
</reference>
<name>A0A4Q7N265_9BACT</name>
<evidence type="ECO:0000259" key="6">
    <source>
        <dbReference type="Pfam" id="PF08281"/>
    </source>
</evidence>
<evidence type="ECO:0000256" key="1">
    <source>
        <dbReference type="ARBA" id="ARBA00010641"/>
    </source>
</evidence>
<accession>A0A4Q7N265</accession>
<evidence type="ECO:0000256" key="3">
    <source>
        <dbReference type="ARBA" id="ARBA00023082"/>
    </source>
</evidence>
<evidence type="ECO:0000313" key="8">
    <source>
        <dbReference type="Proteomes" id="UP000293874"/>
    </source>
</evidence>
<evidence type="ECO:0000259" key="5">
    <source>
        <dbReference type="Pfam" id="PF04542"/>
    </source>
</evidence>
<dbReference type="GO" id="GO:0016987">
    <property type="term" value="F:sigma factor activity"/>
    <property type="evidence" value="ECO:0007669"/>
    <property type="project" value="UniProtKB-KW"/>
</dbReference>
<dbReference type="EMBL" id="SGXA01000001">
    <property type="protein sequence ID" value="RZS75382.1"/>
    <property type="molecule type" value="Genomic_DNA"/>
</dbReference>
<dbReference type="InterPro" id="IPR036388">
    <property type="entry name" value="WH-like_DNA-bd_sf"/>
</dbReference>
<dbReference type="Gene3D" id="1.10.1740.10">
    <property type="match status" value="1"/>
</dbReference>
<comment type="similarity">
    <text evidence="1">Belongs to the sigma-70 factor family. ECF subfamily.</text>
</comment>
<dbReference type="GO" id="GO:0006352">
    <property type="term" value="P:DNA-templated transcription initiation"/>
    <property type="evidence" value="ECO:0007669"/>
    <property type="project" value="InterPro"/>
</dbReference>
<dbReference type="SUPFAM" id="SSF88659">
    <property type="entry name" value="Sigma3 and sigma4 domains of RNA polymerase sigma factors"/>
    <property type="match status" value="1"/>
</dbReference>
<gene>
    <name evidence="7" type="ORF">EV199_1247</name>
</gene>
<keyword evidence="2" id="KW-0805">Transcription regulation</keyword>
<dbReference type="InterPro" id="IPR039425">
    <property type="entry name" value="RNA_pol_sigma-70-like"/>
</dbReference>
<dbReference type="PANTHER" id="PTHR43133">
    <property type="entry name" value="RNA POLYMERASE ECF-TYPE SIGMA FACTO"/>
    <property type="match status" value="1"/>
</dbReference>
<dbReference type="AlphaFoldDB" id="A0A4Q7N265"/>
<dbReference type="InterPro" id="IPR014327">
    <property type="entry name" value="RNA_pol_sigma70_bacteroid"/>
</dbReference>
<dbReference type="Pfam" id="PF04542">
    <property type="entry name" value="Sigma70_r2"/>
    <property type="match status" value="1"/>
</dbReference>
<dbReference type="InterPro" id="IPR013325">
    <property type="entry name" value="RNA_pol_sigma_r2"/>
</dbReference>
<proteinExistence type="inferred from homology"/>
<dbReference type="InterPro" id="IPR007627">
    <property type="entry name" value="RNA_pol_sigma70_r2"/>
</dbReference>
<dbReference type="SUPFAM" id="SSF88946">
    <property type="entry name" value="Sigma2 domain of RNA polymerase sigma factors"/>
    <property type="match status" value="1"/>
</dbReference>
<feature type="domain" description="RNA polymerase sigma factor 70 region 4 type 2" evidence="6">
    <location>
        <begin position="127"/>
        <end position="177"/>
    </location>
</feature>
<sequence>MAGLQVNTPNANNDPGHHEDLQEQLFQELFREYEQRLYVFIMKILRSDATARDIIQDVFLKLWIIRSKLPDIENINAFLYRLTENRVYDHLRATATRKEYRQALWEQLQRANNGEEQLLEKKEYHSIIRDAIKQLPPQRRIVYLMNKDEGLKQKEIADKLQLSPNTVRNHLAEAIKQIGSYVKRNISGFLSILP</sequence>
<dbReference type="Pfam" id="PF08281">
    <property type="entry name" value="Sigma70_r4_2"/>
    <property type="match status" value="1"/>
</dbReference>
<protein>
    <submittedName>
        <fullName evidence="7">RNA polymerase sigma-70 factor (ECF subfamily)</fullName>
    </submittedName>
</protein>
<dbReference type="InterPro" id="IPR014284">
    <property type="entry name" value="RNA_pol_sigma-70_dom"/>
</dbReference>
<keyword evidence="3" id="KW-0731">Sigma factor</keyword>